<organism evidence="2 3">
    <name type="scientific">Tulasnella calospora MUT 4182</name>
    <dbReference type="NCBI Taxonomy" id="1051891"/>
    <lineage>
        <taxon>Eukaryota</taxon>
        <taxon>Fungi</taxon>
        <taxon>Dikarya</taxon>
        <taxon>Basidiomycota</taxon>
        <taxon>Agaricomycotina</taxon>
        <taxon>Agaricomycetes</taxon>
        <taxon>Cantharellales</taxon>
        <taxon>Tulasnellaceae</taxon>
        <taxon>Tulasnella</taxon>
    </lineage>
</organism>
<dbReference type="OrthoDB" id="3243989at2759"/>
<proteinExistence type="predicted"/>
<name>A0A0C3Q3L7_9AGAM</name>
<evidence type="ECO:0000313" key="3">
    <source>
        <dbReference type="Proteomes" id="UP000054248"/>
    </source>
</evidence>
<reference evidence="2 3" key="1">
    <citation type="submission" date="2014-04" db="EMBL/GenBank/DDBJ databases">
        <authorList>
            <consortium name="DOE Joint Genome Institute"/>
            <person name="Kuo A."/>
            <person name="Girlanda M."/>
            <person name="Perotto S."/>
            <person name="Kohler A."/>
            <person name="Nagy L.G."/>
            <person name="Floudas D."/>
            <person name="Copeland A."/>
            <person name="Barry K.W."/>
            <person name="Cichocki N."/>
            <person name="Veneault-Fourrey C."/>
            <person name="LaButti K."/>
            <person name="Lindquist E.A."/>
            <person name="Lipzen A."/>
            <person name="Lundell T."/>
            <person name="Morin E."/>
            <person name="Murat C."/>
            <person name="Sun H."/>
            <person name="Tunlid A."/>
            <person name="Henrissat B."/>
            <person name="Grigoriev I.V."/>
            <person name="Hibbett D.S."/>
            <person name="Martin F."/>
            <person name="Nordberg H.P."/>
            <person name="Cantor M.N."/>
            <person name="Hua S.X."/>
        </authorList>
    </citation>
    <scope>NUCLEOTIDE SEQUENCE [LARGE SCALE GENOMIC DNA]</scope>
    <source>
        <strain evidence="2 3">MUT 4182</strain>
    </source>
</reference>
<feature type="compositionally biased region" description="Low complexity" evidence="1">
    <location>
        <begin position="350"/>
        <end position="361"/>
    </location>
</feature>
<dbReference type="EMBL" id="KN823411">
    <property type="protein sequence ID" value="KIO17239.1"/>
    <property type="molecule type" value="Genomic_DNA"/>
</dbReference>
<feature type="region of interest" description="Disordered" evidence="1">
    <location>
        <begin position="38"/>
        <end position="119"/>
    </location>
</feature>
<dbReference type="Proteomes" id="UP000054248">
    <property type="component" value="Unassembled WGS sequence"/>
</dbReference>
<reference evidence="3" key="2">
    <citation type="submission" date="2015-01" db="EMBL/GenBank/DDBJ databases">
        <title>Evolutionary Origins and Diversification of the Mycorrhizal Mutualists.</title>
        <authorList>
            <consortium name="DOE Joint Genome Institute"/>
            <consortium name="Mycorrhizal Genomics Consortium"/>
            <person name="Kohler A."/>
            <person name="Kuo A."/>
            <person name="Nagy L.G."/>
            <person name="Floudas D."/>
            <person name="Copeland A."/>
            <person name="Barry K.W."/>
            <person name="Cichocki N."/>
            <person name="Veneault-Fourrey C."/>
            <person name="LaButti K."/>
            <person name="Lindquist E.A."/>
            <person name="Lipzen A."/>
            <person name="Lundell T."/>
            <person name="Morin E."/>
            <person name="Murat C."/>
            <person name="Riley R."/>
            <person name="Ohm R."/>
            <person name="Sun H."/>
            <person name="Tunlid A."/>
            <person name="Henrissat B."/>
            <person name="Grigoriev I.V."/>
            <person name="Hibbett D.S."/>
            <person name="Martin F."/>
        </authorList>
    </citation>
    <scope>NUCLEOTIDE SEQUENCE [LARGE SCALE GENOMIC DNA]</scope>
    <source>
        <strain evidence="3">MUT 4182</strain>
    </source>
</reference>
<gene>
    <name evidence="2" type="ORF">M407DRAFT_33112</name>
</gene>
<sequence length="444" mass="47769">MQAYGNTREDLNNWDFPSDAELLSNLCCVPCSEGGLEAPWSSWSPNQDPTGPPTSPLSTQPPSFTRSNQEQNQAHHEETGPWSVQLPHQTDPSPPSTLANPLWPTFPLGQPSPPTASESAIDSHAQFPLQTEPFPPSTIANSPWPTFPAGQPSPPTASESTIDPQLLSYLWSSDRSFFDTSAMVGTGDLLGMPTSYTHSAPPNQDFSSLSLCGVGSIELDPSAPAQGVTCSIPYELTAAPGYLQEQLTSAWVPTLPCAFPPWTPPPEISPNNAIQIAGHLGYPGYPVPLAPPDLFLAADGRFTQPAPRISFQIRYDRHCDPWVILGGGYSPPTAMIGSAGSSPATFVHQSPSPSASPFSSISELGSPMDFQSANAHSGPLSTAKNPGCRCGKEFKDEKQHWRSCRSNPDRRESQCPRCLKTFPGKNHLGNLRRHLEDVHGETQG</sequence>
<dbReference type="AlphaFoldDB" id="A0A0C3Q3L7"/>
<evidence type="ECO:0000313" key="2">
    <source>
        <dbReference type="EMBL" id="KIO17239.1"/>
    </source>
</evidence>
<protein>
    <submittedName>
        <fullName evidence="2">Uncharacterized protein</fullName>
    </submittedName>
</protein>
<dbReference type="HOGENOM" id="CLU_617051_0_0_1"/>
<feature type="compositionally biased region" description="Polar residues" evidence="1">
    <location>
        <begin position="86"/>
        <end position="99"/>
    </location>
</feature>
<feature type="compositionally biased region" description="Polar residues" evidence="1">
    <location>
        <begin position="340"/>
        <end position="349"/>
    </location>
</feature>
<accession>A0A0C3Q3L7</accession>
<keyword evidence="3" id="KW-1185">Reference proteome</keyword>
<feature type="region of interest" description="Disordered" evidence="1">
    <location>
        <begin position="340"/>
        <end position="361"/>
    </location>
</feature>
<evidence type="ECO:0000256" key="1">
    <source>
        <dbReference type="SAM" id="MobiDB-lite"/>
    </source>
</evidence>